<comment type="caution">
    <text evidence="3">The sequence shown here is derived from an EMBL/GenBank/DDBJ whole genome shotgun (WGS) entry which is preliminary data.</text>
</comment>
<dbReference type="AlphaFoldDB" id="A0ABD1A642"/>
<dbReference type="CDD" id="cd00121">
    <property type="entry name" value="MATH"/>
    <property type="match status" value="1"/>
</dbReference>
<keyword evidence="4" id="KW-1185">Reference proteome</keyword>
<evidence type="ECO:0000259" key="2">
    <source>
        <dbReference type="PROSITE" id="PS50144"/>
    </source>
</evidence>
<sequence length="112" mass="12828">MGKEVDNTFPWVIKNFSSSLQAEEIYSEQFVIGGCKWRLVAYPEVNNVGDYLSLSLYLEVCDCESLPSGWRRHAKINSHNFKVIDRYGFLIRIGRVRPSLSKTKAPPTKTTQ</sequence>
<dbReference type="Gene3D" id="2.60.210.10">
    <property type="entry name" value="Apoptosis, Tumor Necrosis Factor Receptor Associated Protein 2, Chain A"/>
    <property type="match status" value="1"/>
</dbReference>
<dbReference type="PANTHER" id="PTHR46236">
    <property type="entry name" value="TRAF-LIKE SUPERFAMILY PROTEIN"/>
    <property type="match status" value="1"/>
</dbReference>
<dbReference type="InterPro" id="IPR008974">
    <property type="entry name" value="TRAF-like"/>
</dbReference>
<evidence type="ECO:0000313" key="4">
    <source>
        <dbReference type="Proteomes" id="UP001558713"/>
    </source>
</evidence>
<feature type="domain" description="MATH" evidence="2">
    <location>
        <begin position="6"/>
        <end position="112"/>
    </location>
</feature>
<accession>A0ABD1A642</accession>
<protein>
    <submittedName>
        <fullName evidence="3">MATH domain and coiled-coil domain-containing protein</fullName>
    </submittedName>
</protein>
<evidence type="ECO:0000256" key="1">
    <source>
        <dbReference type="ARBA" id="ARBA00023054"/>
    </source>
</evidence>
<dbReference type="EMBL" id="JBANAX010000585">
    <property type="protein sequence ID" value="KAL1201576.1"/>
    <property type="molecule type" value="Genomic_DNA"/>
</dbReference>
<dbReference type="InterPro" id="IPR002083">
    <property type="entry name" value="MATH/TRAF_dom"/>
</dbReference>
<dbReference type="PANTHER" id="PTHR46236:SF35">
    <property type="entry name" value="MATH DOMAIN-CONTAINING PROTEIN"/>
    <property type="match status" value="1"/>
</dbReference>
<dbReference type="Pfam" id="PF22486">
    <property type="entry name" value="MATH_2"/>
    <property type="match status" value="1"/>
</dbReference>
<proteinExistence type="predicted"/>
<reference evidence="3 4" key="1">
    <citation type="submission" date="2024-04" db="EMBL/GenBank/DDBJ databases">
        <title>Genome assembly C_amara_ONT_v2.</title>
        <authorList>
            <person name="Yant L."/>
            <person name="Moore C."/>
            <person name="Slenker M."/>
        </authorList>
    </citation>
    <scope>NUCLEOTIDE SEQUENCE [LARGE SCALE GENOMIC DNA]</scope>
    <source>
        <tissue evidence="3">Leaf</tissue>
    </source>
</reference>
<organism evidence="3 4">
    <name type="scientific">Cardamine amara subsp. amara</name>
    <dbReference type="NCBI Taxonomy" id="228776"/>
    <lineage>
        <taxon>Eukaryota</taxon>
        <taxon>Viridiplantae</taxon>
        <taxon>Streptophyta</taxon>
        <taxon>Embryophyta</taxon>
        <taxon>Tracheophyta</taxon>
        <taxon>Spermatophyta</taxon>
        <taxon>Magnoliopsida</taxon>
        <taxon>eudicotyledons</taxon>
        <taxon>Gunneridae</taxon>
        <taxon>Pentapetalae</taxon>
        <taxon>rosids</taxon>
        <taxon>malvids</taxon>
        <taxon>Brassicales</taxon>
        <taxon>Brassicaceae</taxon>
        <taxon>Cardamineae</taxon>
        <taxon>Cardamine</taxon>
    </lineage>
</organism>
<dbReference type="SUPFAM" id="SSF49599">
    <property type="entry name" value="TRAF domain-like"/>
    <property type="match status" value="1"/>
</dbReference>
<name>A0ABD1A642_CARAN</name>
<dbReference type="InterPro" id="IPR050804">
    <property type="entry name" value="MCC"/>
</dbReference>
<evidence type="ECO:0000313" key="3">
    <source>
        <dbReference type="EMBL" id="KAL1201576.1"/>
    </source>
</evidence>
<dbReference type="PROSITE" id="PS50144">
    <property type="entry name" value="MATH"/>
    <property type="match status" value="1"/>
</dbReference>
<gene>
    <name evidence="3" type="ORF">V5N11_000242</name>
</gene>
<keyword evidence="1" id="KW-0175">Coiled coil</keyword>
<dbReference type="Proteomes" id="UP001558713">
    <property type="component" value="Unassembled WGS sequence"/>
</dbReference>